<accession>A0A3B0TFD9</accession>
<dbReference type="GO" id="GO:0016491">
    <property type="term" value="F:oxidoreductase activity"/>
    <property type="evidence" value="ECO:0007669"/>
    <property type="project" value="InterPro"/>
</dbReference>
<feature type="non-terminal residue" evidence="2">
    <location>
        <position position="304"/>
    </location>
</feature>
<feature type="domain" description="FAD/NAD(P)-binding" evidence="1">
    <location>
        <begin position="6"/>
        <end position="303"/>
    </location>
</feature>
<evidence type="ECO:0000313" key="2">
    <source>
        <dbReference type="EMBL" id="VAW07504.1"/>
    </source>
</evidence>
<dbReference type="Gene3D" id="3.50.50.60">
    <property type="entry name" value="FAD/NAD(P)-binding domain"/>
    <property type="match status" value="2"/>
</dbReference>
<dbReference type="InterPro" id="IPR052541">
    <property type="entry name" value="SQRD"/>
</dbReference>
<proteinExistence type="predicted"/>
<organism evidence="2">
    <name type="scientific">hydrothermal vent metagenome</name>
    <dbReference type="NCBI Taxonomy" id="652676"/>
    <lineage>
        <taxon>unclassified sequences</taxon>
        <taxon>metagenomes</taxon>
        <taxon>ecological metagenomes</taxon>
    </lineage>
</organism>
<dbReference type="SUPFAM" id="SSF51905">
    <property type="entry name" value="FAD/NAD(P)-binding domain"/>
    <property type="match status" value="2"/>
</dbReference>
<dbReference type="PANTHER" id="PTHR43755">
    <property type="match status" value="1"/>
</dbReference>
<gene>
    <name evidence="2" type="ORF">MNBD_ACTINO02-1268</name>
</gene>
<dbReference type="InterPro" id="IPR023753">
    <property type="entry name" value="FAD/NAD-binding_dom"/>
</dbReference>
<dbReference type="PANTHER" id="PTHR43755:SF1">
    <property type="entry name" value="FAD-DEPENDENT PYRIDINE NUCLEOTIDE-DISULPHIDE OXIDOREDUCTASE"/>
    <property type="match status" value="1"/>
</dbReference>
<dbReference type="Pfam" id="PF07992">
    <property type="entry name" value="Pyr_redox_2"/>
    <property type="match status" value="1"/>
</dbReference>
<dbReference type="EMBL" id="UOEK01000403">
    <property type="protein sequence ID" value="VAW07504.1"/>
    <property type="molecule type" value="Genomic_DNA"/>
</dbReference>
<protein>
    <submittedName>
        <fullName evidence="2">Oxidoreductase (Flavoprotein)</fullName>
    </submittedName>
</protein>
<name>A0A3B0TFD9_9ZZZZ</name>
<evidence type="ECO:0000259" key="1">
    <source>
        <dbReference type="Pfam" id="PF07992"/>
    </source>
</evidence>
<dbReference type="PRINTS" id="PR00368">
    <property type="entry name" value="FADPNR"/>
</dbReference>
<dbReference type="AlphaFoldDB" id="A0A3B0TFD9"/>
<reference evidence="2" key="1">
    <citation type="submission" date="2018-06" db="EMBL/GenBank/DDBJ databases">
        <authorList>
            <person name="Zhirakovskaya E."/>
        </authorList>
    </citation>
    <scope>NUCLEOTIDE SEQUENCE</scope>
</reference>
<sequence length="304" mass="32166">MNESKTVVILGGGLGGVVAATVLRKKLPDNHRVIVVDREPDHLFAPSLLWFMAGLRTARDVVRPLSRLEKKGIEVVYGEIEAIDPEARRIRIGPGSEGSSAGEISGGSQMLDADYLIVSLGADLAPEMIPGLAAAGQTFYTLAGAASLHDTLENFDGGKIVVLTATPAYKCPAAPYEAAMLLKEQANARGIGDRTQVDLFAAEPGPMGVTGPEVSAGVRQMVESNGIGFHPEHQVTSVDPDARRISFSNGVEAEFDVLAYVPPHRAPSVVRDSGLVDDSGWIPVDRNTLDTRFPGVYAIGDITG</sequence>
<dbReference type="PRINTS" id="PR00469">
    <property type="entry name" value="PNDRDTASEII"/>
</dbReference>
<dbReference type="InterPro" id="IPR036188">
    <property type="entry name" value="FAD/NAD-bd_sf"/>
</dbReference>